<dbReference type="Proteomes" id="UP000095602">
    <property type="component" value="Unassembled WGS sequence"/>
</dbReference>
<evidence type="ECO:0000313" key="1">
    <source>
        <dbReference type="EMBL" id="CUP37787.1"/>
    </source>
</evidence>
<organism evidence="1 2">
    <name type="scientific">Agathobacter rectalis</name>
    <dbReference type="NCBI Taxonomy" id="39491"/>
    <lineage>
        <taxon>Bacteria</taxon>
        <taxon>Bacillati</taxon>
        <taxon>Bacillota</taxon>
        <taxon>Clostridia</taxon>
        <taxon>Lachnospirales</taxon>
        <taxon>Lachnospiraceae</taxon>
        <taxon>Agathobacter</taxon>
    </lineage>
</organism>
<name>A0A174MSV0_9FIRM</name>
<protein>
    <recommendedName>
        <fullName evidence="3">Toxin-antitoxin system protein</fullName>
    </recommendedName>
</protein>
<reference evidence="1 2" key="1">
    <citation type="submission" date="2015-09" db="EMBL/GenBank/DDBJ databases">
        <authorList>
            <consortium name="Pathogen Informatics"/>
        </authorList>
    </citation>
    <scope>NUCLEOTIDE SEQUENCE [LARGE SCALE GENOMIC DNA]</scope>
    <source>
        <strain evidence="1 2">2789STDY5834884</strain>
    </source>
</reference>
<gene>
    <name evidence="1" type="ORF">ERS852497_02700</name>
</gene>
<sequence length="83" mass="9424">MNNNLDFQFGMYESATDSIIINTGENAILVICCKECNSSVIFDDPNDIVYLYRLAEETPLLYAKLALKENGLQDYVDAMNEFN</sequence>
<evidence type="ECO:0008006" key="3">
    <source>
        <dbReference type="Google" id="ProtNLM"/>
    </source>
</evidence>
<dbReference type="RefSeq" id="WP_055274580.1">
    <property type="nucleotide sequence ID" value="NZ_CZAJ01000037.1"/>
</dbReference>
<evidence type="ECO:0000313" key="2">
    <source>
        <dbReference type="Proteomes" id="UP000095602"/>
    </source>
</evidence>
<proteinExistence type="predicted"/>
<dbReference type="AlphaFoldDB" id="A0A174MSV0"/>
<dbReference type="EMBL" id="CZAJ01000037">
    <property type="protein sequence ID" value="CUP37787.1"/>
    <property type="molecule type" value="Genomic_DNA"/>
</dbReference>
<accession>A0A174MSV0</accession>